<sequence>MKTRCTKLWVIRPSSIRSWHLSMPSRGTSSRNVDKCSTRTSTTQQTYPKKMSTQTSNSGTPCWTVCCWRKLNNRSTTKESERRSIHLCSKATTQQAVPSCSSSYRLPTIRMFRSACTRRSTQHSTIGATQRHR</sequence>
<name>A0A8D8DEK3_CULPI</name>
<feature type="region of interest" description="Disordered" evidence="1">
    <location>
        <begin position="21"/>
        <end position="59"/>
    </location>
</feature>
<evidence type="ECO:0000313" key="2">
    <source>
        <dbReference type="EMBL" id="CAG6509374.1"/>
    </source>
</evidence>
<dbReference type="AlphaFoldDB" id="A0A8D8DEK3"/>
<accession>A0A8D8DEK3</accession>
<dbReference type="EMBL" id="HBUE01159343">
    <property type="protein sequence ID" value="CAG6509374.1"/>
    <property type="molecule type" value="Transcribed_RNA"/>
</dbReference>
<reference evidence="2" key="1">
    <citation type="submission" date="2021-05" db="EMBL/GenBank/DDBJ databases">
        <authorList>
            <person name="Alioto T."/>
            <person name="Alioto T."/>
            <person name="Gomez Garrido J."/>
        </authorList>
    </citation>
    <scope>NUCLEOTIDE SEQUENCE</scope>
</reference>
<evidence type="ECO:0000256" key="1">
    <source>
        <dbReference type="SAM" id="MobiDB-lite"/>
    </source>
</evidence>
<feature type="compositionally biased region" description="Polar residues" evidence="1">
    <location>
        <begin position="38"/>
        <end position="59"/>
    </location>
</feature>
<dbReference type="EMBL" id="HBUE01264477">
    <property type="protein sequence ID" value="CAG6560753.1"/>
    <property type="molecule type" value="Transcribed_RNA"/>
</dbReference>
<protein>
    <submittedName>
        <fullName evidence="2">(northern house mosquito) hypothetical protein</fullName>
    </submittedName>
</protein>
<organism evidence="2">
    <name type="scientific">Culex pipiens</name>
    <name type="common">House mosquito</name>
    <dbReference type="NCBI Taxonomy" id="7175"/>
    <lineage>
        <taxon>Eukaryota</taxon>
        <taxon>Metazoa</taxon>
        <taxon>Ecdysozoa</taxon>
        <taxon>Arthropoda</taxon>
        <taxon>Hexapoda</taxon>
        <taxon>Insecta</taxon>
        <taxon>Pterygota</taxon>
        <taxon>Neoptera</taxon>
        <taxon>Endopterygota</taxon>
        <taxon>Diptera</taxon>
        <taxon>Nematocera</taxon>
        <taxon>Culicoidea</taxon>
        <taxon>Culicidae</taxon>
        <taxon>Culicinae</taxon>
        <taxon>Culicini</taxon>
        <taxon>Culex</taxon>
        <taxon>Culex</taxon>
    </lineage>
</organism>
<proteinExistence type="predicted"/>